<dbReference type="PROSITE" id="PS50893">
    <property type="entry name" value="ABC_TRANSPORTER_2"/>
    <property type="match status" value="1"/>
</dbReference>
<dbReference type="NCBIfam" id="TIGR01727">
    <property type="entry name" value="oligo_HPY"/>
    <property type="match status" value="1"/>
</dbReference>
<dbReference type="Pfam" id="PF08352">
    <property type="entry name" value="oligo_HPY"/>
    <property type="match status" value="1"/>
</dbReference>
<evidence type="ECO:0000256" key="1">
    <source>
        <dbReference type="ARBA" id="ARBA00004417"/>
    </source>
</evidence>
<dbReference type="GO" id="GO:0005524">
    <property type="term" value="F:ATP binding"/>
    <property type="evidence" value="ECO:0007669"/>
    <property type="project" value="UniProtKB-KW"/>
</dbReference>
<comment type="caution">
    <text evidence="7">The sequence shown here is derived from an EMBL/GenBank/DDBJ whole genome shotgun (WGS) entry which is preliminary data.</text>
</comment>
<evidence type="ECO:0000313" key="7">
    <source>
        <dbReference type="EMBL" id="MET3663309.1"/>
    </source>
</evidence>
<evidence type="ECO:0000256" key="4">
    <source>
        <dbReference type="ARBA" id="ARBA00022741"/>
    </source>
</evidence>
<name>A0ABV2KQI4_9HYPH</name>
<evidence type="ECO:0000256" key="2">
    <source>
        <dbReference type="ARBA" id="ARBA00005417"/>
    </source>
</evidence>
<dbReference type="Gene3D" id="3.40.50.300">
    <property type="entry name" value="P-loop containing nucleotide triphosphate hydrolases"/>
    <property type="match status" value="1"/>
</dbReference>
<evidence type="ECO:0000313" key="8">
    <source>
        <dbReference type="Proteomes" id="UP001549143"/>
    </source>
</evidence>
<evidence type="ECO:0000259" key="6">
    <source>
        <dbReference type="PROSITE" id="PS50893"/>
    </source>
</evidence>
<keyword evidence="8" id="KW-1185">Reference proteome</keyword>
<dbReference type="SUPFAM" id="SSF52540">
    <property type="entry name" value="P-loop containing nucleoside triphosphate hydrolases"/>
    <property type="match status" value="1"/>
</dbReference>
<dbReference type="InterPro" id="IPR017871">
    <property type="entry name" value="ABC_transporter-like_CS"/>
</dbReference>
<dbReference type="Pfam" id="PF00005">
    <property type="entry name" value="ABC_tran"/>
    <property type="match status" value="1"/>
</dbReference>
<dbReference type="CDD" id="cd03257">
    <property type="entry name" value="ABC_NikE_OppD_transporters"/>
    <property type="match status" value="1"/>
</dbReference>
<proteinExistence type="inferred from homology"/>
<dbReference type="PROSITE" id="PS00211">
    <property type="entry name" value="ABC_TRANSPORTER_1"/>
    <property type="match status" value="1"/>
</dbReference>
<dbReference type="InterPro" id="IPR003593">
    <property type="entry name" value="AAA+_ATPase"/>
</dbReference>
<organism evidence="7 8">
    <name type="scientific">Aquamicrobium ahrensii</name>
    <dbReference type="NCBI Taxonomy" id="469551"/>
    <lineage>
        <taxon>Bacteria</taxon>
        <taxon>Pseudomonadati</taxon>
        <taxon>Pseudomonadota</taxon>
        <taxon>Alphaproteobacteria</taxon>
        <taxon>Hyphomicrobiales</taxon>
        <taxon>Phyllobacteriaceae</taxon>
        <taxon>Aquamicrobium</taxon>
    </lineage>
</organism>
<evidence type="ECO:0000256" key="5">
    <source>
        <dbReference type="ARBA" id="ARBA00022840"/>
    </source>
</evidence>
<dbReference type="Proteomes" id="UP001549143">
    <property type="component" value="Unassembled WGS sequence"/>
</dbReference>
<keyword evidence="4" id="KW-0547">Nucleotide-binding</keyword>
<dbReference type="InterPro" id="IPR003439">
    <property type="entry name" value="ABC_transporter-like_ATP-bd"/>
</dbReference>
<dbReference type="RefSeq" id="WP_354153109.1">
    <property type="nucleotide sequence ID" value="NZ_JBEPMN010000024.1"/>
</dbReference>
<evidence type="ECO:0000256" key="3">
    <source>
        <dbReference type="ARBA" id="ARBA00022448"/>
    </source>
</evidence>
<dbReference type="PANTHER" id="PTHR43776:SF7">
    <property type="entry name" value="D,D-DIPEPTIDE TRANSPORT ATP-BINDING PROTEIN DDPF-RELATED"/>
    <property type="match status" value="1"/>
</dbReference>
<keyword evidence="3" id="KW-0813">Transport</keyword>
<comment type="similarity">
    <text evidence="2">Belongs to the ABC transporter superfamily.</text>
</comment>
<gene>
    <name evidence="7" type="ORF">ABID44_003665</name>
</gene>
<dbReference type="InterPro" id="IPR027417">
    <property type="entry name" value="P-loop_NTPase"/>
</dbReference>
<accession>A0ABV2KQI4</accession>
<protein>
    <submittedName>
        <fullName evidence="7">Peptide/nickel transport system ATP-binding protein/oligopeptide transport system ATP-binding protein</fullName>
    </submittedName>
</protein>
<dbReference type="InterPro" id="IPR050319">
    <property type="entry name" value="ABC_transp_ATP-bind"/>
</dbReference>
<dbReference type="InterPro" id="IPR013563">
    <property type="entry name" value="Oligopep_ABC_C"/>
</dbReference>
<dbReference type="EMBL" id="JBEPMN010000024">
    <property type="protein sequence ID" value="MET3663309.1"/>
    <property type="molecule type" value="Genomic_DNA"/>
</dbReference>
<dbReference type="PANTHER" id="PTHR43776">
    <property type="entry name" value="TRANSPORT ATP-BINDING PROTEIN"/>
    <property type="match status" value="1"/>
</dbReference>
<sequence length="338" mass="37268">MLNERDDQPRPARAGEDLIKVKDLKVHFPTGGGTRRAPEVVHAVDGVSMAIAPGETLALVGESGCGKSTIARALIRLLQPTAGTIIFAGQDITRVAERALRPIRAEMQMVFQDPASSLSPRMRVETILSEPMRLAKWNRDDIHRRVRELLEFVGLNETAVARYPHEFSGGQKQRIAIARALALSPKLIICDEPVSALDVSVQAQVINLLKDIQKQFGVSYLFVSHDLGVVRNVAHRVAVMYLGKKVEEAPRANLYERPMHPYTQALLSAVPRPRVHNRVKRVVLKGDLPSPVSPPAGCRFHTRCPLAADVCRQTEPPLREIESRHSVACHFAGQSIAG</sequence>
<keyword evidence="5 7" id="KW-0067">ATP-binding</keyword>
<comment type="subcellular location">
    <subcellularLocation>
        <location evidence="1">Cell inner membrane</location>
        <topology evidence="1">Peripheral membrane protein</topology>
    </subcellularLocation>
</comment>
<feature type="domain" description="ABC transporter" evidence="6">
    <location>
        <begin position="19"/>
        <end position="267"/>
    </location>
</feature>
<dbReference type="SMART" id="SM00382">
    <property type="entry name" value="AAA"/>
    <property type="match status" value="1"/>
</dbReference>
<reference evidence="7 8" key="1">
    <citation type="submission" date="2024-06" db="EMBL/GenBank/DDBJ databases">
        <title>Genomic Encyclopedia of Type Strains, Phase IV (KMG-IV): sequencing the most valuable type-strain genomes for metagenomic binning, comparative biology and taxonomic classification.</title>
        <authorList>
            <person name="Goeker M."/>
        </authorList>
    </citation>
    <scope>NUCLEOTIDE SEQUENCE [LARGE SCALE GENOMIC DNA]</scope>
    <source>
        <strain evidence="7 8">DSM 19730</strain>
    </source>
</reference>